<organism evidence="3 4">
    <name type="scientific">Linderina pennispora</name>
    <dbReference type="NCBI Taxonomy" id="61395"/>
    <lineage>
        <taxon>Eukaryota</taxon>
        <taxon>Fungi</taxon>
        <taxon>Fungi incertae sedis</taxon>
        <taxon>Zoopagomycota</taxon>
        <taxon>Kickxellomycotina</taxon>
        <taxon>Kickxellomycetes</taxon>
        <taxon>Kickxellales</taxon>
        <taxon>Kickxellaceae</taxon>
        <taxon>Linderina</taxon>
    </lineage>
</organism>
<accession>A0A1Y1W287</accession>
<dbReference type="RefSeq" id="XP_040741550.1">
    <property type="nucleotide sequence ID" value="XM_040888302.1"/>
</dbReference>
<feature type="compositionally biased region" description="Basic and acidic residues" evidence="1">
    <location>
        <begin position="131"/>
        <end position="148"/>
    </location>
</feature>
<evidence type="ECO:0000256" key="2">
    <source>
        <dbReference type="SAM" id="SignalP"/>
    </source>
</evidence>
<evidence type="ECO:0000256" key="1">
    <source>
        <dbReference type="SAM" id="MobiDB-lite"/>
    </source>
</evidence>
<name>A0A1Y1W287_9FUNG</name>
<feature type="non-terminal residue" evidence="3">
    <location>
        <position position="195"/>
    </location>
</feature>
<reference evidence="3 4" key="1">
    <citation type="submission" date="2016-07" db="EMBL/GenBank/DDBJ databases">
        <title>Pervasive Adenine N6-methylation of Active Genes in Fungi.</title>
        <authorList>
            <consortium name="DOE Joint Genome Institute"/>
            <person name="Mondo S.J."/>
            <person name="Dannebaum R.O."/>
            <person name="Kuo R.C."/>
            <person name="Labutti K."/>
            <person name="Haridas S."/>
            <person name="Kuo A."/>
            <person name="Salamov A."/>
            <person name="Ahrendt S.R."/>
            <person name="Lipzen A."/>
            <person name="Sullivan W."/>
            <person name="Andreopoulos W.B."/>
            <person name="Clum A."/>
            <person name="Lindquist E."/>
            <person name="Daum C."/>
            <person name="Ramamoorthy G.K."/>
            <person name="Gryganskyi A."/>
            <person name="Culley D."/>
            <person name="Magnuson J.K."/>
            <person name="James T.Y."/>
            <person name="O'Malley M.A."/>
            <person name="Stajich J.E."/>
            <person name="Spatafora J.W."/>
            <person name="Visel A."/>
            <person name="Grigoriev I.V."/>
        </authorList>
    </citation>
    <scope>NUCLEOTIDE SEQUENCE [LARGE SCALE GENOMIC DNA]</scope>
    <source>
        <strain evidence="3 4">ATCC 12442</strain>
    </source>
</reference>
<dbReference type="EMBL" id="MCFD01000012">
    <property type="protein sequence ID" value="ORX67663.1"/>
    <property type="molecule type" value="Genomic_DNA"/>
</dbReference>
<gene>
    <name evidence="3" type="ORF">DL89DRAFT_269427</name>
</gene>
<keyword evidence="4" id="KW-1185">Reference proteome</keyword>
<dbReference type="AlphaFoldDB" id="A0A1Y1W287"/>
<sequence>MHSTSSVAFALFFVCACTPSHATTTERPGASGNGIVRRQMMGGAFGGRNNPFQAYWYQGIVPGQGLPQIGMSAYGYGLPGFGLEDYLAPGAAILAGAGEGEIDNKDLDRLDNQVHGLDAIKGEGYGNAVHGDPDYPGHFKDEDRYDDRHDDDDDGGHHHHYHHYRYNTASLQTRGSSRSIVTGVLCTVGLAVPGL</sequence>
<protein>
    <submittedName>
        <fullName evidence="3">Uncharacterized protein</fullName>
    </submittedName>
</protein>
<comment type="caution">
    <text evidence="3">The sequence shown here is derived from an EMBL/GenBank/DDBJ whole genome shotgun (WGS) entry which is preliminary data.</text>
</comment>
<keyword evidence="2" id="KW-0732">Signal</keyword>
<feature type="chain" id="PRO_5012078781" evidence="2">
    <location>
        <begin position="23"/>
        <end position="195"/>
    </location>
</feature>
<dbReference type="GeneID" id="63804950"/>
<feature type="signal peptide" evidence="2">
    <location>
        <begin position="1"/>
        <end position="22"/>
    </location>
</feature>
<dbReference type="OrthoDB" id="5558474at2759"/>
<evidence type="ECO:0000313" key="3">
    <source>
        <dbReference type="EMBL" id="ORX67663.1"/>
    </source>
</evidence>
<feature type="region of interest" description="Disordered" evidence="1">
    <location>
        <begin position="125"/>
        <end position="156"/>
    </location>
</feature>
<proteinExistence type="predicted"/>
<dbReference type="Proteomes" id="UP000193922">
    <property type="component" value="Unassembled WGS sequence"/>
</dbReference>
<evidence type="ECO:0000313" key="4">
    <source>
        <dbReference type="Proteomes" id="UP000193922"/>
    </source>
</evidence>